<dbReference type="EMBL" id="BBML01000008">
    <property type="protein sequence ID" value="GAK97938.1"/>
    <property type="molecule type" value="Genomic_DNA"/>
</dbReference>
<protein>
    <submittedName>
        <fullName evidence="2">Conservoned domain protein</fullName>
    </submittedName>
</protein>
<sequence>MKKPIPQQQAPELSFPLLGDKVWDLKKAESENFTLVIFYRGLHCPLCKKYLEQLNELLSDFEDKGVQAVAVSMDDEKRARLSKQKWDIDKVSLGYNLSEESARNWGLYLSKGIKEGEPDLFSEPGLFLVDSHNDIYYAAINSNPWGRPHLPSMLKAINFILDKEYPARGEMM</sequence>
<accession>A0A090Q881</accession>
<dbReference type="GO" id="GO:0016491">
    <property type="term" value="F:oxidoreductase activity"/>
    <property type="evidence" value="ECO:0007669"/>
    <property type="project" value="InterPro"/>
</dbReference>
<name>A0A090Q881_9FLAO</name>
<evidence type="ECO:0000259" key="1">
    <source>
        <dbReference type="PROSITE" id="PS51352"/>
    </source>
</evidence>
<dbReference type="AlphaFoldDB" id="A0A090Q881"/>
<dbReference type="Pfam" id="PF00578">
    <property type="entry name" value="AhpC-TSA"/>
    <property type="match status" value="1"/>
</dbReference>
<dbReference type="CDD" id="cd02970">
    <property type="entry name" value="PRX_like2"/>
    <property type="match status" value="1"/>
</dbReference>
<proteinExistence type="predicted"/>
<reference evidence="2" key="1">
    <citation type="journal article" date="2014" name="Genome Announc.">
        <title>Draft Genome Sequences of Marine Flavobacterium Nonlabens Strains NR17, NR24, NR27, NR32, NR33, and Ara13.</title>
        <authorList>
            <person name="Nakanishi M."/>
            <person name="Meirelles P."/>
            <person name="Suzuki R."/>
            <person name="Takatani N."/>
            <person name="Mino S."/>
            <person name="Suda W."/>
            <person name="Oshima K."/>
            <person name="Hattori M."/>
            <person name="Ohkuma M."/>
            <person name="Hosokawa M."/>
            <person name="Miyashita K."/>
            <person name="Thompson F.L."/>
            <person name="Niwa A."/>
            <person name="Sawabe T."/>
            <person name="Sawabe T."/>
        </authorList>
    </citation>
    <scope>NUCLEOTIDE SEQUENCE [LARGE SCALE GENOMIC DNA]</scope>
    <source>
        <strain evidence="2">JCM 19294</strain>
    </source>
</reference>
<keyword evidence="3" id="KW-1185">Reference proteome</keyword>
<evidence type="ECO:0000313" key="3">
    <source>
        <dbReference type="Proteomes" id="UP000029221"/>
    </source>
</evidence>
<dbReference type="InterPro" id="IPR013766">
    <property type="entry name" value="Thioredoxin_domain"/>
</dbReference>
<evidence type="ECO:0000313" key="2">
    <source>
        <dbReference type="EMBL" id="GAK97938.1"/>
    </source>
</evidence>
<organism evidence="2 3">
    <name type="scientific">Nonlabens tegetincola</name>
    <dbReference type="NCBI Taxonomy" id="323273"/>
    <lineage>
        <taxon>Bacteria</taxon>
        <taxon>Pseudomonadati</taxon>
        <taxon>Bacteroidota</taxon>
        <taxon>Flavobacteriia</taxon>
        <taxon>Flavobacteriales</taxon>
        <taxon>Flavobacteriaceae</taxon>
        <taxon>Nonlabens</taxon>
    </lineage>
</organism>
<dbReference type="RefSeq" id="WP_042279852.1">
    <property type="nucleotide sequence ID" value="NZ_BBML01000008.1"/>
</dbReference>
<gene>
    <name evidence="2" type="ORF">JCM19294_1560</name>
</gene>
<dbReference type="PROSITE" id="PS51352">
    <property type="entry name" value="THIOREDOXIN_2"/>
    <property type="match status" value="1"/>
</dbReference>
<dbReference type="eggNOG" id="COG1225">
    <property type="taxonomic scope" value="Bacteria"/>
</dbReference>
<comment type="caution">
    <text evidence="2">The sequence shown here is derived from an EMBL/GenBank/DDBJ whole genome shotgun (WGS) entry which is preliminary data.</text>
</comment>
<dbReference type="Gene3D" id="3.40.30.10">
    <property type="entry name" value="Glutaredoxin"/>
    <property type="match status" value="1"/>
</dbReference>
<feature type="domain" description="Thioredoxin" evidence="1">
    <location>
        <begin position="4"/>
        <end position="162"/>
    </location>
</feature>
<dbReference type="STRING" id="319236.BST91_01165"/>
<dbReference type="Proteomes" id="UP000029221">
    <property type="component" value="Unassembled WGS sequence"/>
</dbReference>
<dbReference type="GO" id="GO:0016209">
    <property type="term" value="F:antioxidant activity"/>
    <property type="evidence" value="ECO:0007669"/>
    <property type="project" value="InterPro"/>
</dbReference>
<dbReference type="InterPro" id="IPR000866">
    <property type="entry name" value="AhpC/TSA"/>
</dbReference>
<dbReference type="InterPro" id="IPR036249">
    <property type="entry name" value="Thioredoxin-like_sf"/>
</dbReference>
<dbReference type="SUPFAM" id="SSF52833">
    <property type="entry name" value="Thioredoxin-like"/>
    <property type="match status" value="1"/>
</dbReference>